<evidence type="ECO:0000313" key="6">
    <source>
        <dbReference type="EMBL" id="RVW45985.1"/>
    </source>
</evidence>
<keyword evidence="3" id="KW-0862">Zinc</keyword>
<dbReference type="GO" id="GO:0008270">
    <property type="term" value="F:zinc ion binding"/>
    <property type="evidence" value="ECO:0007669"/>
    <property type="project" value="UniProtKB-KW"/>
</dbReference>
<proteinExistence type="predicted"/>
<organism evidence="6 7">
    <name type="scientific">Vitis vinifera</name>
    <name type="common">Grape</name>
    <dbReference type="NCBI Taxonomy" id="29760"/>
    <lineage>
        <taxon>Eukaryota</taxon>
        <taxon>Viridiplantae</taxon>
        <taxon>Streptophyta</taxon>
        <taxon>Embryophyta</taxon>
        <taxon>Tracheophyta</taxon>
        <taxon>Spermatophyta</taxon>
        <taxon>Magnoliopsida</taxon>
        <taxon>eudicotyledons</taxon>
        <taxon>Gunneridae</taxon>
        <taxon>Pentapetalae</taxon>
        <taxon>rosids</taxon>
        <taxon>Vitales</taxon>
        <taxon>Vitaceae</taxon>
        <taxon>Viteae</taxon>
        <taxon>Vitis</taxon>
    </lineage>
</organism>
<dbReference type="InterPro" id="IPR001841">
    <property type="entry name" value="Znf_RING"/>
</dbReference>
<evidence type="ECO:0000256" key="3">
    <source>
        <dbReference type="ARBA" id="ARBA00022833"/>
    </source>
</evidence>
<name>A0A438EDU3_VITVI</name>
<keyword evidence="1" id="KW-0479">Metal-binding</keyword>
<dbReference type="SUPFAM" id="SSF57850">
    <property type="entry name" value="RING/U-box"/>
    <property type="match status" value="1"/>
</dbReference>
<gene>
    <name evidence="6" type="ORF">CK203_068602</name>
</gene>
<dbReference type="EMBL" id="QGNW01001308">
    <property type="protein sequence ID" value="RVW45985.1"/>
    <property type="molecule type" value="Genomic_DNA"/>
</dbReference>
<keyword evidence="2 4" id="KW-0863">Zinc-finger</keyword>
<evidence type="ECO:0000256" key="1">
    <source>
        <dbReference type="ARBA" id="ARBA00022723"/>
    </source>
</evidence>
<dbReference type="Proteomes" id="UP000288805">
    <property type="component" value="Unassembled WGS sequence"/>
</dbReference>
<dbReference type="SMART" id="SM00184">
    <property type="entry name" value="RING"/>
    <property type="match status" value="1"/>
</dbReference>
<dbReference type="PROSITE" id="PS00518">
    <property type="entry name" value="ZF_RING_1"/>
    <property type="match status" value="1"/>
</dbReference>
<evidence type="ECO:0000259" key="5">
    <source>
        <dbReference type="PROSITE" id="PS50089"/>
    </source>
</evidence>
<dbReference type="InterPro" id="IPR017907">
    <property type="entry name" value="Znf_RING_CS"/>
</dbReference>
<evidence type="ECO:0000256" key="2">
    <source>
        <dbReference type="ARBA" id="ARBA00022771"/>
    </source>
</evidence>
<protein>
    <recommendedName>
        <fullName evidence="5">RING-type domain-containing protein</fullName>
    </recommendedName>
</protein>
<dbReference type="Gene3D" id="3.30.40.10">
    <property type="entry name" value="Zinc/RING finger domain, C3HC4 (zinc finger)"/>
    <property type="match status" value="1"/>
</dbReference>
<dbReference type="Pfam" id="PF13920">
    <property type="entry name" value="zf-C3HC4_3"/>
    <property type="match status" value="1"/>
</dbReference>
<comment type="caution">
    <text evidence="6">The sequence shown here is derived from an EMBL/GenBank/DDBJ whole genome shotgun (WGS) entry which is preliminary data.</text>
</comment>
<dbReference type="PROSITE" id="PS50089">
    <property type="entry name" value="ZF_RING_2"/>
    <property type="match status" value="1"/>
</dbReference>
<dbReference type="InterPro" id="IPR013083">
    <property type="entry name" value="Znf_RING/FYVE/PHD"/>
</dbReference>
<sequence length="82" mass="8633">MIGLATADQVCGICHEALEDKVVASCKHVFCKTCLQSLAPAFGVALCPACPTPFSVKSAMKKNDSTLKNYAGSGTTFKDFKS</sequence>
<reference evidence="6 7" key="1">
    <citation type="journal article" date="2018" name="PLoS Genet.">
        <title>Population sequencing reveals clonal diversity and ancestral inbreeding in the grapevine cultivar Chardonnay.</title>
        <authorList>
            <person name="Roach M.J."/>
            <person name="Johnson D.L."/>
            <person name="Bohlmann J."/>
            <person name="van Vuuren H.J."/>
            <person name="Jones S.J."/>
            <person name="Pretorius I.S."/>
            <person name="Schmidt S.A."/>
            <person name="Borneman A.R."/>
        </authorList>
    </citation>
    <scope>NUCLEOTIDE SEQUENCE [LARGE SCALE GENOMIC DNA]</scope>
    <source>
        <strain evidence="7">cv. Chardonnay</strain>
        <tissue evidence="6">Leaf</tissue>
    </source>
</reference>
<feature type="domain" description="RING-type" evidence="5">
    <location>
        <begin position="11"/>
        <end position="50"/>
    </location>
</feature>
<evidence type="ECO:0000256" key="4">
    <source>
        <dbReference type="PROSITE-ProRule" id="PRU00175"/>
    </source>
</evidence>
<accession>A0A438EDU3</accession>
<evidence type="ECO:0000313" key="7">
    <source>
        <dbReference type="Proteomes" id="UP000288805"/>
    </source>
</evidence>
<dbReference type="AlphaFoldDB" id="A0A438EDU3"/>